<dbReference type="EMBL" id="JAQQAF010000003">
    <property type="protein sequence ID" value="KAJ8500742.1"/>
    <property type="molecule type" value="Genomic_DNA"/>
</dbReference>
<sequence length="188" mass="20089">MAMATATARRTIRRWSTCPSTNAMLSARIIYLSNTTSSSSSSTAGGIAKWRHTQRNHRGAEKTGCCRGECVRCGRPAPPALGCAGFGTPRWGSPHHVAAPPWQTPVKGLSLDGGGWHEKAALCYGADEMIKEGSLGQLPEKRHISTVLGTREGSDLGFVDFRINCSKGGSDAPFSHKGKGQQQPKIQK</sequence>
<organism evidence="2 3">
    <name type="scientific">Ensete ventricosum</name>
    <name type="common">Abyssinian banana</name>
    <name type="synonym">Musa ensete</name>
    <dbReference type="NCBI Taxonomy" id="4639"/>
    <lineage>
        <taxon>Eukaryota</taxon>
        <taxon>Viridiplantae</taxon>
        <taxon>Streptophyta</taxon>
        <taxon>Embryophyta</taxon>
        <taxon>Tracheophyta</taxon>
        <taxon>Spermatophyta</taxon>
        <taxon>Magnoliopsida</taxon>
        <taxon>Liliopsida</taxon>
        <taxon>Zingiberales</taxon>
        <taxon>Musaceae</taxon>
        <taxon>Ensete</taxon>
    </lineage>
</organism>
<reference evidence="2 3" key="1">
    <citation type="submission" date="2022-12" db="EMBL/GenBank/DDBJ databases">
        <title>Chromosome-scale assembly of the Ensete ventricosum genome.</title>
        <authorList>
            <person name="Dussert Y."/>
            <person name="Stocks J."/>
            <person name="Wendawek A."/>
            <person name="Woldeyes F."/>
            <person name="Nichols R.A."/>
            <person name="Borrell J.S."/>
        </authorList>
    </citation>
    <scope>NUCLEOTIDE SEQUENCE [LARGE SCALE GENOMIC DNA]</scope>
    <source>
        <strain evidence="3">cv. Maze</strain>
        <tissue evidence="2">Seeds</tissue>
    </source>
</reference>
<gene>
    <name evidence="2" type="ORF">OPV22_011294</name>
</gene>
<evidence type="ECO:0000256" key="1">
    <source>
        <dbReference type="SAM" id="MobiDB-lite"/>
    </source>
</evidence>
<accession>A0AAV8RIR2</accession>
<comment type="caution">
    <text evidence="2">The sequence shown here is derived from an EMBL/GenBank/DDBJ whole genome shotgun (WGS) entry which is preliminary data.</text>
</comment>
<evidence type="ECO:0000313" key="2">
    <source>
        <dbReference type="EMBL" id="KAJ8500742.1"/>
    </source>
</evidence>
<feature type="region of interest" description="Disordered" evidence="1">
    <location>
        <begin position="36"/>
        <end position="55"/>
    </location>
</feature>
<protein>
    <submittedName>
        <fullName evidence="2">Uncharacterized protein</fullName>
    </submittedName>
</protein>
<proteinExistence type="predicted"/>
<dbReference type="AlphaFoldDB" id="A0AAV8RIR2"/>
<keyword evidence="3" id="KW-1185">Reference proteome</keyword>
<evidence type="ECO:0000313" key="3">
    <source>
        <dbReference type="Proteomes" id="UP001222027"/>
    </source>
</evidence>
<name>A0AAV8RIR2_ENSVE</name>
<dbReference type="Proteomes" id="UP001222027">
    <property type="component" value="Unassembled WGS sequence"/>
</dbReference>
<feature type="region of interest" description="Disordered" evidence="1">
    <location>
        <begin position="168"/>
        <end position="188"/>
    </location>
</feature>